<feature type="transmembrane region" description="Helical" evidence="9">
    <location>
        <begin position="96"/>
        <end position="118"/>
    </location>
</feature>
<dbReference type="AlphaFoldDB" id="A0A319F2Q2"/>
<dbReference type="GO" id="GO:0005789">
    <property type="term" value="C:endoplasmic reticulum membrane"/>
    <property type="evidence" value="ECO:0007669"/>
    <property type="project" value="TreeGrafter"/>
</dbReference>
<evidence type="ECO:0000256" key="4">
    <source>
        <dbReference type="ARBA" id="ARBA00022801"/>
    </source>
</evidence>
<dbReference type="GO" id="GO:0046872">
    <property type="term" value="F:metal ion binding"/>
    <property type="evidence" value="ECO:0007669"/>
    <property type="project" value="UniProtKB-KW"/>
</dbReference>
<protein>
    <submittedName>
        <fullName evidence="10">Uncharacterized protein</fullName>
    </submittedName>
</protein>
<sequence length="196" mass="21795">MISDSRLDAFWGPPTSNAKSLVCHRDSCLQFDPPHAISLMSEKLLRGGSYIFTVLDRADYVVTRYVAEFINTLTNLVYVLYGIYGIRSLRRKANTNAFRVVPYWGLMGVGLCSAIFHLRLKYHTQMMDDLSMLFTTTPVLHRVLTVNASRTHSTILAILLASGLTGLIAVHVATDELIMHATAFAVSVTVIGIRTM</sequence>
<keyword evidence="6 9" id="KW-0472">Membrane</keyword>
<organism evidence="10 11">
    <name type="scientific">Aspergillus ellipticus CBS 707.79</name>
    <dbReference type="NCBI Taxonomy" id="1448320"/>
    <lineage>
        <taxon>Eukaryota</taxon>
        <taxon>Fungi</taxon>
        <taxon>Dikarya</taxon>
        <taxon>Ascomycota</taxon>
        <taxon>Pezizomycotina</taxon>
        <taxon>Eurotiomycetes</taxon>
        <taxon>Eurotiomycetidae</taxon>
        <taxon>Eurotiales</taxon>
        <taxon>Aspergillaceae</taxon>
        <taxon>Aspergillus</taxon>
        <taxon>Aspergillus subgen. Circumdati</taxon>
    </lineage>
</organism>
<dbReference type="Proteomes" id="UP000247810">
    <property type="component" value="Unassembled WGS sequence"/>
</dbReference>
<accession>A0A319F2Q2</accession>
<dbReference type="VEuPathDB" id="FungiDB:BO71DRAFT_425468"/>
<gene>
    <name evidence="10" type="ORF">BO71DRAFT_425468</name>
</gene>
<evidence type="ECO:0000256" key="7">
    <source>
        <dbReference type="PIRSR" id="PIRSR608901-1"/>
    </source>
</evidence>
<evidence type="ECO:0000256" key="1">
    <source>
        <dbReference type="ARBA" id="ARBA00004141"/>
    </source>
</evidence>
<feature type="transmembrane region" description="Helical" evidence="9">
    <location>
        <begin position="155"/>
        <end position="172"/>
    </location>
</feature>
<keyword evidence="7" id="KW-0479">Metal-binding</keyword>
<name>A0A319F2Q2_9EURO</name>
<feature type="transmembrane region" description="Helical" evidence="9">
    <location>
        <begin position="65"/>
        <end position="84"/>
    </location>
</feature>
<comment type="cofactor">
    <cofactor evidence="8">
        <name>Zn(2+)</name>
        <dbReference type="ChEBI" id="CHEBI:29105"/>
    </cofactor>
</comment>
<feature type="binding site" evidence="8">
    <location>
        <position position="117"/>
    </location>
    <ligand>
        <name>Zn(2+)</name>
        <dbReference type="ChEBI" id="CHEBI:29105"/>
        <note>catalytic</note>
    </ligand>
</feature>
<dbReference type="GO" id="GO:0046514">
    <property type="term" value="P:ceramide catabolic process"/>
    <property type="evidence" value="ECO:0007669"/>
    <property type="project" value="TreeGrafter"/>
</dbReference>
<keyword evidence="4" id="KW-0378">Hydrolase</keyword>
<evidence type="ECO:0000256" key="8">
    <source>
        <dbReference type="PIRSR" id="PIRSR608901-2"/>
    </source>
</evidence>
<keyword evidence="3 9" id="KW-0812">Transmembrane</keyword>
<dbReference type="GO" id="GO:0046513">
    <property type="term" value="P:ceramide biosynthetic process"/>
    <property type="evidence" value="ECO:0007669"/>
    <property type="project" value="TreeGrafter"/>
</dbReference>
<feature type="binding site" evidence="7">
    <location>
        <position position="68"/>
    </location>
    <ligand>
        <name>Ca(2+)</name>
        <dbReference type="ChEBI" id="CHEBI:29108"/>
    </ligand>
</feature>
<dbReference type="PANTHER" id="PTHR46187:SF1">
    <property type="entry name" value="ALKALINE PHYTOCERAMIDASE"/>
    <property type="match status" value="1"/>
</dbReference>
<dbReference type="OrthoDB" id="187171at2759"/>
<dbReference type="Pfam" id="PF05875">
    <property type="entry name" value="Ceramidase"/>
    <property type="match status" value="1"/>
</dbReference>
<evidence type="ECO:0000256" key="5">
    <source>
        <dbReference type="ARBA" id="ARBA00022989"/>
    </source>
</evidence>
<evidence type="ECO:0000313" key="11">
    <source>
        <dbReference type="Proteomes" id="UP000247810"/>
    </source>
</evidence>
<evidence type="ECO:0000256" key="2">
    <source>
        <dbReference type="ARBA" id="ARBA00009780"/>
    </source>
</evidence>
<dbReference type="GO" id="GO:0016811">
    <property type="term" value="F:hydrolase activity, acting on carbon-nitrogen (but not peptide) bonds, in linear amides"/>
    <property type="evidence" value="ECO:0007669"/>
    <property type="project" value="InterPro"/>
</dbReference>
<evidence type="ECO:0000313" key="10">
    <source>
        <dbReference type="EMBL" id="PYH99062.1"/>
    </source>
</evidence>
<keyword evidence="11" id="KW-1185">Reference proteome</keyword>
<dbReference type="STRING" id="1448320.A0A319F2Q2"/>
<proteinExistence type="inferred from homology"/>
<comment type="similarity">
    <text evidence="2">Belongs to the alkaline ceramidase family.</text>
</comment>
<evidence type="ECO:0000256" key="3">
    <source>
        <dbReference type="ARBA" id="ARBA00022692"/>
    </source>
</evidence>
<dbReference type="InterPro" id="IPR008901">
    <property type="entry name" value="ACER"/>
</dbReference>
<reference evidence="10 11" key="1">
    <citation type="submission" date="2018-02" db="EMBL/GenBank/DDBJ databases">
        <title>The genomes of Aspergillus section Nigri reveals drivers in fungal speciation.</title>
        <authorList>
            <consortium name="DOE Joint Genome Institute"/>
            <person name="Vesth T.C."/>
            <person name="Nybo J."/>
            <person name="Theobald S."/>
            <person name="Brandl J."/>
            <person name="Frisvad J.C."/>
            <person name="Nielsen K.F."/>
            <person name="Lyhne E.K."/>
            <person name="Kogle M.E."/>
            <person name="Kuo A."/>
            <person name="Riley R."/>
            <person name="Clum A."/>
            <person name="Nolan M."/>
            <person name="Lipzen A."/>
            <person name="Salamov A."/>
            <person name="Henrissat B."/>
            <person name="Wiebenga A."/>
            <person name="De vries R.P."/>
            <person name="Grigoriev I.V."/>
            <person name="Mortensen U.H."/>
            <person name="Andersen M.R."/>
            <person name="Baker S.E."/>
        </authorList>
    </citation>
    <scope>NUCLEOTIDE SEQUENCE [LARGE SCALE GENOMIC DNA]</scope>
    <source>
        <strain evidence="10 11">CBS 707.79</strain>
    </source>
</reference>
<keyword evidence="7" id="KW-0106">Calcium</keyword>
<comment type="subcellular location">
    <subcellularLocation>
        <location evidence="1">Membrane</location>
        <topology evidence="1">Multi-pass membrane protein</topology>
    </subcellularLocation>
</comment>
<dbReference type="EMBL" id="KZ825805">
    <property type="protein sequence ID" value="PYH99062.1"/>
    <property type="molecule type" value="Genomic_DNA"/>
</dbReference>
<keyword evidence="5 9" id="KW-1133">Transmembrane helix</keyword>
<dbReference type="PANTHER" id="PTHR46187">
    <property type="entry name" value="ALKALINE CERAMIDASE 3"/>
    <property type="match status" value="1"/>
</dbReference>
<evidence type="ECO:0000256" key="6">
    <source>
        <dbReference type="ARBA" id="ARBA00023136"/>
    </source>
</evidence>
<keyword evidence="8" id="KW-0862">Zinc</keyword>
<evidence type="ECO:0000256" key="9">
    <source>
        <dbReference type="SAM" id="Phobius"/>
    </source>
</evidence>